<comment type="caution">
    <text evidence="2">The sequence shown here is derived from an EMBL/GenBank/DDBJ whole genome shotgun (WGS) entry which is preliminary data.</text>
</comment>
<accession>A0ABD3SFU0</accession>
<evidence type="ECO:0000256" key="1">
    <source>
        <dbReference type="SAM" id="MobiDB-lite"/>
    </source>
</evidence>
<dbReference type="InterPro" id="IPR016024">
    <property type="entry name" value="ARM-type_fold"/>
</dbReference>
<feature type="compositionally biased region" description="Acidic residues" evidence="1">
    <location>
        <begin position="520"/>
        <end position="531"/>
    </location>
</feature>
<keyword evidence="3" id="KW-1185">Reference proteome</keyword>
<evidence type="ECO:0000313" key="3">
    <source>
        <dbReference type="Proteomes" id="UP001530377"/>
    </source>
</evidence>
<evidence type="ECO:0000313" key="2">
    <source>
        <dbReference type="EMBL" id="KAL3823153.1"/>
    </source>
</evidence>
<evidence type="ECO:0008006" key="4">
    <source>
        <dbReference type="Google" id="ProtNLM"/>
    </source>
</evidence>
<gene>
    <name evidence="2" type="ORF">ACHAXA_010409</name>
</gene>
<feature type="compositionally biased region" description="Basic and acidic residues" evidence="1">
    <location>
        <begin position="532"/>
        <end position="543"/>
    </location>
</feature>
<feature type="compositionally biased region" description="Basic residues" evidence="1">
    <location>
        <begin position="49"/>
        <end position="65"/>
    </location>
</feature>
<feature type="compositionally biased region" description="Gly residues" evidence="1">
    <location>
        <begin position="15"/>
        <end position="48"/>
    </location>
</feature>
<dbReference type="EMBL" id="JALLPB020000045">
    <property type="protein sequence ID" value="KAL3823153.1"/>
    <property type="molecule type" value="Genomic_DNA"/>
</dbReference>
<dbReference type="InterPro" id="IPR027159">
    <property type="entry name" value="CBP80"/>
</dbReference>
<dbReference type="FunFam" id="1.25.40.180:FF:000196">
    <property type="entry name" value="Nuclear cap-binding protein subunit 1-like Protein"/>
    <property type="match status" value="1"/>
</dbReference>
<dbReference type="PANTHER" id="PTHR12412">
    <property type="entry name" value="CAP BINDING PROTEIN"/>
    <property type="match status" value="1"/>
</dbReference>
<protein>
    <recommendedName>
        <fullName evidence="4">Nuclear pore complex protein Nup85</fullName>
    </recommendedName>
</protein>
<dbReference type="SUPFAM" id="SSF48371">
    <property type="entry name" value="ARM repeat"/>
    <property type="match status" value="1"/>
</dbReference>
<dbReference type="Gene3D" id="1.25.40.180">
    <property type="match status" value="2"/>
</dbReference>
<dbReference type="AlphaFoldDB" id="A0ABD3SFU0"/>
<feature type="compositionally biased region" description="Basic and acidic residues" evidence="1">
    <location>
        <begin position="165"/>
        <end position="178"/>
    </location>
</feature>
<dbReference type="Proteomes" id="UP001530377">
    <property type="component" value="Unassembled WGS sequence"/>
</dbReference>
<feature type="region of interest" description="Disordered" evidence="1">
    <location>
        <begin position="1"/>
        <end position="134"/>
    </location>
</feature>
<name>A0ABD3SFU0_9STRA</name>
<feature type="region of interest" description="Disordered" evidence="1">
    <location>
        <begin position="514"/>
        <end position="543"/>
    </location>
</feature>
<proteinExistence type="predicted"/>
<organism evidence="2 3">
    <name type="scientific">Cyclostephanos tholiformis</name>
    <dbReference type="NCBI Taxonomy" id="382380"/>
    <lineage>
        <taxon>Eukaryota</taxon>
        <taxon>Sar</taxon>
        <taxon>Stramenopiles</taxon>
        <taxon>Ochrophyta</taxon>
        <taxon>Bacillariophyta</taxon>
        <taxon>Coscinodiscophyceae</taxon>
        <taxon>Thalassiosirophycidae</taxon>
        <taxon>Stephanodiscales</taxon>
        <taxon>Stephanodiscaceae</taxon>
        <taxon>Cyclostephanos</taxon>
    </lineage>
</organism>
<sequence>MDGALSSDRYNPQYRGGGGGGGNNHYRDGGGGGRGGGGRGRYVGGSGGNRHHGGGRHHHHHHPYHRRDERDGGGGGGGGGGGTAGRGGGGGYRGGGRGGGGRYPHGGGGRGGPTTQRHPANRFTTETRSVDPHRAMMRQLTAMVAKMGDLCGAAEVATAITTSSPHDDAGGEHDRDDGGGGGGGGMTMRPVVKAIGTNTPSYAALTLGVDVSAPAETHAGFAGRCVLLGLRLLGRDIDVALECRCIAGSSSRGTRDYGDVGGDDRTMSVEERVAQMKSNEDRRCAAELLGGAGSGMRVDAYHRAKLLLRYFAHLMTIGIVDVDEFVGLLELLVECASAATSASTRGGGGGGGGEIRGDDDMDVTKARALARAGRLLASLVLSVVPYAMPHGVVIGGDGRVLRRLADVVDTIDANVVGRGSGYESEALTIKVPPVSSEGGGGMEAEEEGEHRPAARLCMTYMGEPLSLDLIGGDERRCMSIPYLLSIENNRGGGEDVEIHCGSLDGIVFGRLAIFDAPPNPDEDGEDEDETKGEDGGVREEANRNHESYVNTYSLIDRFFLSDAVRDVLLSHRPMVSEAGADRNTAKEVAEQVWAVSHLFKPPPPFSGTANIYESASPPNTKQDASNGIEYGIIETLLSLVVQATPTNSSTSSASPLHNHLYLSRIILELTKLQPSLVPQAIVLAVSGMFNDFVPSLTPSARENLGYWFGFHLVNTGYQWPKAYWDHWAPYTACDTFGGKYHGRNSRGEFIKVVLHSMASMSSEGQLSVAKECLPPGSALVRSVLLCNHGSEEICLMEKDLVNRIWNMAEDPESIRQYLISDEVSESHHVLGLEKLENSMHHKSVWWRARLAVRALFHPAKRDRLRMARITENAWKEQRSRIDDGNGDIAIEGMMDEDVEETEDLLADLSDAVPRFKPVILAALARDADAYDSLSVGKLDDDELLLAGEISILEELGDILPYWDLTMANALLECLMKCKIVSGMAVAKWALAENNIDTHWWKFVSLVFRNSICDACSRFRAGKTDLGGGIGMIIDDGVHDEDPLEIAALRLEEGLKSIVPIMKFVNERACQVLAACSADKKVPLACADVADGMKRLLHALLFHVHSLILLTPSSSDEISGILTLSNVQKGFSSMDADGKKLALVCQRALDSCEGEQGKSLLHCLSFALEKLF</sequence>
<reference evidence="2 3" key="1">
    <citation type="submission" date="2024-10" db="EMBL/GenBank/DDBJ databases">
        <title>Updated reference genomes for cyclostephanoid diatoms.</title>
        <authorList>
            <person name="Roberts W.R."/>
            <person name="Alverson A.J."/>
        </authorList>
    </citation>
    <scope>NUCLEOTIDE SEQUENCE [LARGE SCALE GENOMIC DNA]</scope>
    <source>
        <strain evidence="2 3">AJA228-03</strain>
    </source>
</reference>
<feature type="region of interest" description="Disordered" evidence="1">
    <location>
        <begin position="162"/>
        <end position="187"/>
    </location>
</feature>
<dbReference type="PANTHER" id="PTHR12412:SF2">
    <property type="entry name" value="NUCLEAR CAP-BINDING PROTEIN SUBUNIT 1"/>
    <property type="match status" value="1"/>
</dbReference>
<feature type="compositionally biased region" description="Gly residues" evidence="1">
    <location>
        <begin position="73"/>
        <end position="112"/>
    </location>
</feature>
<feature type="compositionally biased region" description="Polar residues" evidence="1">
    <location>
        <begin position="113"/>
        <end position="127"/>
    </location>
</feature>